<evidence type="ECO:0000313" key="4">
    <source>
        <dbReference type="EMBL" id="EGG52676.1"/>
    </source>
</evidence>
<sequence>MQMRLRPFLFYLVACLCFFTGCKPSGRTDNKGTQRPVITVSIEPLRYITERIAGDGFHVETFVPKGSSPETYEPTPEQMMKLRQSLVYFTIGDLGFERTWTDRFRQTSPEVPFVRTSEGIKLIEGHHHGTPDKPENETDPHVWTSPARMKAIAQNICAALCKLDTAHARQFRRNLQQTLADLQATEDSIHTLVDSLHPKAFLIYHPTLTYFAQDYGLTQIAIETDGKEPSPAQLVRLIRLCKEKQVRTIFVQQEFDRRNAELIAKETGTHLVDINPLSYEWKEEMLKIARTLHAQ</sequence>
<accession>F3QV95</accession>
<keyword evidence="2" id="KW-0813">Transport</keyword>
<dbReference type="EMBL" id="AFBR01000065">
    <property type="protein sequence ID" value="EGG52676.1"/>
    <property type="molecule type" value="Genomic_DNA"/>
</dbReference>
<dbReference type="Gene3D" id="3.40.50.1980">
    <property type="entry name" value="Nitrogenase molybdenum iron protein domain"/>
    <property type="match status" value="2"/>
</dbReference>
<dbReference type="PROSITE" id="PS51257">
    <property type="entry name" value="PROKAR_LIPOPROTEIN"/>
    <property type="match status" value="1"/>
</dbReference>
<dbReference type="GO" id="GO:0030001">
    <property type="term" value="P:metal ion transport"/>
    <property type="evidence" value="ECO:0007669"/>
    <property type="project" value="InterPro"/>
</dbReference>
<dbReference type="Proteomes" id="UP000005546">
    <property type="component" value="Unassembled WGS sequence"/>
</dbReference>
<dbReference type="HOGENOM" id="CLU_016838_1_0_10"/>
<dbReference type="InterPro" id="IPR006129">
    <property type="entry name" value="AdhesinB"/>
</dbReference>
<reference evidence="4 5" key="1">
    <citation type="submission" date="2011-02" db="EMBL/GenBank/DDBJ databases">
        <authorList>
            <person name="Weinstock G."/>
            <person name="Sodergren E."/>
            <person name="Clifton S."/>
            <person name="Fulton L."/>
            <person name="Fulton B."/>
            <person name="Courtney L."/>
            <person name="Fronick C."/>
            <person name="Harrison M."/>
            <person name="Strong C."/>
            <person name="Farmer C."/>
            <person name="Delahaunty K."/>
            <person name="Markovic C."/>
            <person name="Hall O."/>
            <person name="Minx P."/>
            <person name="Tomlinson C."/>
            <person name="Mitreva M."/>
            <person name="Hou S."/>
            <person name="Chen J."/>
            <person name="Wollam A."/>
            <person name="Pepin K.H."/>
            <person name="Johnson M."/>
            <person name="Bhonagiri V."/>
            <person name="Zhang X."/>
            <person name="Suruliraj S."/>
            <person name="Warren W."/>
            <person name="Chinwalla A."/>
            <person name="Mardis E.R."/>
            <person name="Wilson R.K."/>
        </authorList>
    </citation>
    <scope>NUCLEOTIDE SEQUENCE [LARGE SCALE GENOMIC DNA]</scope>
    <source>
        <strain evidence="4 5">YIT 11841</strain>
    </source>
</reference>
<dbReference type="STRING" id="762982.HMPREF9442_02120"/>
<dbReference type="OrthoDB" id="9810636at2"/>
<protein>
    <submittedName>
        <fullName evidence="4">ABC transporter, substrate-binding protein</fullName>
    </submittedName>
</protein>
<dbReference type="InterPro" id="IPR006127">
    <property type="entry name" value="ZnuA-like"/>
</dbReference>
<keyword evidence="5" id="KW-1185">Reference proteome</keyword>
<dbReference type="GO" id="GO:0007155">
    <property type="term" value="P:cell adhesion"/>
    <property type="evidence" value="ECO:0007669"/>
    <property type="project" value="InterPro"/>
</dbReference>
<dbReference type="SUPFAM" id="SSF53807">
    <property type="entry name" value="Helical backbone' metal receptor"/>
    <property type="match status" value="1"/>
</dbReference>
<dbReference type="PANTHER" id="PTHR42953:SF3">
    <property type="entry name" value="HIGH-AFFINITY ZINC UPTAKE SYSTEM PROTEIN ZNUA"/>
    <property type="match status" value="1"/>
</dbReference>
<dbReference type="PANTHER" id="PTHR42953">
    <property type="entry name" value="HIGH-AFFINITY ZINC UPTAKE SYSTEM PROTEIN ZNUA-RELATED"/>
    <property type="match status" value="1"/>
</dbReference>
<evidence type="ECO:0000256" key="2">
    <source>
        <dbReference type="ARBA" id="ARBA00022448"/>
    </source>
</evidence>
<proteinExistence type="inferred from homology"/>
<dbReference type="Pfam" id="PF01297">
    <property type="entry name" value="ZnuA"/>
    <property type="match status" value="1"/>
</dbReference>
<dbReference type="GO" id="GO:0046872">
    <property type="term" value="F:metal ion binding"/>
    <property type="evidence" value="ECO:0007669"/>
    <property type="project" value="InterPro"/>
</dbReference>
<organism evidence="4 5">
    <name type="scientific">Paraprevotella xylaniphila YIT 11841</name>
    <dbReference type="NCBI Taxonomy" id="762982"/>
    <lineage>
        <taxon>Bacteria</taxon>
        <taxon>Pseudomonadati</taxon>
        <taxon>Bacteroidota</taxon>
        <taxon>Bacteroidia</taxon>
        <taxon>Bacteroidales</taxon>
        <taxon>Prevotellaceae</taxon>
        <taxon>Paraprevotella</taxon>
    </lineage>
</organism>
<gene>
    <name evidence="4" type="ORF">HMPREF9442_02120</name>
</gene>
<evidence type="ECO:0000256" key="3">
    <source>
        <dbReference type="ARBA" id="ARBA00022729"/>
    </source>
</evidence>
<evidence type="ECO:0000256" key="1">
    <source>
        <dbReference type="ARBA" id="ARBA00011028"/>
    </source>
</evidence>
<name>F3QV95_9BACT</name>
<comment type="similarity">
    <text evidence="1">Belongs to the bacterial solute-binding protein 9 family.</text>
</comment>
<dbReference type="AlphaFoldDB" id="F3QV95"/>
<evidence type="ECO:0000313" key="5">
    <source>
        <dbReference type="Proteomes" id="UP000005546"/>
    </source>
</evidence>
<comment type="caution">
    <text evidence="4">The sequence shown here is derived from an EMBL/GenBank/DDBJ whole genome shotgun (WGS) entry which is preliminary data.</text>
</comment>
<keyword evidence="3" id="KW-0732">Signal</keyword>
<dbReference type="eggNOG" id="COG0803">
    <property type="taxonomic scope" value="Bacteria"/>
</dbReference>
<dbReference type="InterPro" id="IPR050492">
    <property type="entry name" value="Bact_metal-bind_prot9"/>
</dbReference>
<dbReference type="PRINTS" id="PR00691">
    <property type="entry name" value="ADHESINB"/>
</dbReference>